<proteinExistence type="predicted"/>
<gene>
    <name evidence="2" type="ORF">B0A55_05187</name>
</gene>
<organism evidence="2 3">
    <name type="scientific">Friedmanniomyces simplex</name>
    <dbReference type="NCBI Taxonomy" id="329884"/>
    <lineage>
        <taxon>Eukaryota</taxon>
        <taxon>Fungi</taxon>
        <taxon>Dikarya</taxon>
        <taxon>Ascomycota</taxon>
        <taxon>Pezizomycotina</taxon>
        <taxon>Dothideomycetes</taxon>
        <taxon>Dothideomycetidae</taxon>
        <taxon>Mycosphaerellales</taxon>
        <taxon>Teratosphaeriaceae</taxon>
        <taxon>Friedmanniomyces</taxon>
    </lineage>
</organism>
<evidence type="ECO:0000256" key="1">
    <source>
        <dbReference type="SAM" id="MobiDB-lite"/>
    </source>
</evidence>
<protein>
    <submittedName>
        <fullName evidence="2">Uncharacterized protein</fullName>
    </submittedName>
</protein>
<dbReference type="EMBL" id="NAJQ01000163">
    <property type="protein sequence ID" value="TKA76418.1"/>
    <property type="molecule type" value="Genomic_DNA"/>
</dbReference>
<keyword evidence="3" id="KW-1185">Reference proteome</keyword>
<dbReference type="Proteomes" id="UP000309340">
    <property type="component" value="Unassembled WGS sequence"/>
</dbReference>
<dbReference type="AlphaFoldDB" id="A0A4U0XLL5"/>
<evidence type="ECO:0000313" key="2">
    <source>
        <dbReference type="EMBL" id="TKA76418.1"/>
    </source>
</evidence>
<evidence type="ECO:0000313" key="3">
    <source>
        <dbReference type="Proteomes" id="UP000309340"/>
    </source>
</evidence>
<reference evidence="2 3" key="1">
    <citation type="submission" date="2017-03" db="EMBL/GenBank/DDBJ databases">
        <title>Genomes of endolithic fungi from Antarctica.</title>
        <authorList>
            <person name="Coleine C."/>
            <person name="Masonjones S."/>
            <person name="Stajich J.E."/>
        </authorList>
    </citation>
    <scope>NUCLEOTIDE SEQUENCE [LARGE SCALE GENOMIC DNA]</scope>
    <source>
        <strain evidence="2 3">CCFEE 5184</strain>
    </source>
</reference>
<feature type="region of interest" description="Disordered" evidence="1">
    <location>
        <begin position="1"/>
        <end position="26"/>
    </location>
</feature>
<accession>A0A4U0XLL5</accession>
<name>A0A4U0XLL5_9PEZI</name>
<sequence length="152" mass="16918">MAFGNAHSTRVVGLPRRRQPPSATASTATEVQLQLQEHQVGRVTLNAFFEEGGLTPPLPASRERRSFDLMTASNTQRLPAQWCDCLLFLLYQAQRGNARCCACLLQRRTRTFSPGWNGMPGPVHPFLRSRAPARPEDSTALLLPESLQFPAF</sequence>
<comment type="caution">
    <text evidence="2">The sequence shown here is derived from an EMBL/GenBank/DDBJ whole genome shotgun (WGS) entry which is preliminary data.</text>
</comment>